<comment type="caution">
    <text evidence="12">Was originally thought to be a dihydrodipicolinate synthase (DHDPS), catalyzing the condensation of (S)-aspartate-beta-semialdehyde [(S)-ASA] and pyruvate to dihydrodipicolinate (DHDP). However, it was shown in E.coli that the product of the enzymatic reaction is not dihydrodipicolinate but in fact (4S)-4-hydroxy-2,3,4,5-tetrahydro-(2S)-dipicolinic acid (HTPA), and that the consecutive dehydration reaction leading to DHDP is not spontaneous but catalyzed by DapB.</text>
</comment>
<proteinExistence type="inferred from homology"/>
<dbReference type="EMBL" id="CP060244">
    <property type="protein sequence ID" value="QNT78750.1"/>
    <property type="molecule type" value="Genomic_DNA"/>
</dbReference>
<evidence type="ECO:0000256" key="8">
    <source>
        <dbReference type="ARBA" id="ARBA00023154"/>
    </source>
</evidence>
<evidence type="ECO:0000256" key="15">
    <source>
        <dbReference type="PIRSR" id="PIRSR001365-2"/>
    </source>
</evidence>
<name>A0A7H1NSJ0_9PROT</name>
<keyword evidence="5 12" id="KW-0963">Cytoplasm</keyword>
<dbReference type="NCBIfam" id="TIGR00674">
    <property type="entry name" value="dapA"/>
    <property type="match status" value="1"/>
</dbReference>
<keyword evidence="6 12" id="KW-0028">Amino-acid biosynthesis</keyword>
<evidence type="ECO:0000256" key="13">
    <source>
        <dbReference type="PIRNR" id="PIRNR001365"/>
    </source>
</evidence>
<feature type="binding site" evidence="12 15">
    <location>
        <position position="49"/>
    </location>
    <ligand>
        <name>pyruvate</name>
        <dbReference type="ChEBI" id="CHEBI:15361"/>
    </ligand>
</feature>
<evidence type="ECO:0000256" key="9">
    <source>
        <dbReference type="ARBA" id="ARBA00023239"/>
    </source>
</evidence>
<dbReference type="PRINTS" id="PR00146">
    <property type="entry name" value="DHPICSNTHASE"/>
</dbReference>
<dbReference type="PROSITE" id="PS00665">
    <property type="entry name" value="DHDPS_1"/>
    <property type="match status" value="1"/>
</dbReference>
<evidence type="ECO:0000256" key="6">
    <source>
        <dbReference type="ARBA" id="ARBA00022605"/>
    </source>
</evidence>
<accession>A0A7H1NSJ0</accession>
<dbReference type="InterPro" id="IPR013785">
    <property type="entry name" value="Aldolase_TIM"/>
</dbReference>
<feature type="site" description="Part of a proton relay during catalysis" evidence="12">
    <location>
        <position position="48"/>
    </location>
</feature>
<feature type="site" description="Part of a proton relay during catalysis" evidence="12">
    <location>
        <position position="111"/>
    </location>
</feature>
<dbReference type="GO" id="GO:0005829">
    <property type="term" value="C:cytosol"/>
    <property type="evidence" value="ECO:0007669"/>
    <property type="project" value="TreeGrafter"/>
</dbReference>
<feature type="active site" description="Proton donor/acceptor" evidence="12 14">
    <location>
        <position position="137"/>
    </location>
</feature>
<evidence type="ECO:0000256" key="10">
    <source>
        <dbReference type="ARBA" id="ARBA00023270"/>
    </source>
</evidence>
<comment type="similarity">
    <text evidence="3 12 13">Belongs to the DapA family.</text>
</comment>
<gene>
    <name evidence="12 16" type="primary">dapA</name>
    <name evidence="16" type="ORF">JGUZn3_15270</name>
</gene>
<dbReference type="PANTHER" id="PTHR12128">
    <property type="entry name" value="DIHYDRODIPICOLINATE SYNTHASE"/>
    <property type="match status" value="1"/>
</dbReference>
<dbReference type="PROSITE" id="PS00666">
    <property type="entry name" value="DHDPS_2"/>
    <property type="match status" value="1"/>
</dbReference>
<dbReference type="PANTHER" id="PTHR12128:SF66">
    <property type="entry name" value="4-HYDROXY-2-OXOGLUTARATE ALDOLASE, MITOCHONDRIAL"/>
    <property type="match status" value="1"/>
</dbReference>
<feature type="active site" description="Schiff-base intermediate with substrate" evidence="12 14">
    <location>
        <position position="165"/>
    </location>
</feature>
<protein>
    <recommendedName>
        <fullName evidence="4 12">4-hydroxy-tetrahydrodipicolinate synthase</fullName>
        <shortName evidence="12">HTPA synthase</shortName>
        <ecNumber evidence="4 12">4.3.3.7</ecNumber>
    </recommendedName>
</protein>
<dbReference type="SUPFAM" id="SSF51569">
    <property type="entry name" value="Aldolase"/>
    <property type="match status" value="1"/>
</dbReference>
<dbReference type="HAMAP" id="MF_00418">
    <property type="entry name" value="DapA"/>
    <property type="match status" value="1"/>
</dbReference>
<evidence type="ECO:0000256" key="11">
    <source>
        <dbReference type="ARBA" id="ARBA00047836"/>
    </source>
</evidence>
<evidence type="ECO:0000256" key="3">
    <source>
        <dbReference type="ARBA" id="ARBA00007592"/>
    </source>
</evidence>
<dbReference type="InterPro" id="IPR020624">
    <property type="entry name" value="Schiff_base-form_aldolases_CS"/>
</dbReference>
<keyword evidence="17" id="KW-1185">Reference proteome</keyword>
<reference evidence="16 17" key="1">
    <citation type="submission" date="2020-08" db="EMBL/GenBank/DDBJ databases">
        <title>Complete genome sequence of Entomobacter blattae G55GP.</title>
        <authorList>
            <person name="Poehlein A."/>
            <person name="Guzman J."/>
            <person name="Daniel R."/>
            <person name="Vilcinskas A."/>
        </authorList>
    </citation>
    <scope>NUCLEOTIDE SEQUENCE [LARGE SCALE GENOMIC DNA]</scope>
    <source>
        <strain evidence="16 17">G55GP</strain>
    </source>
</reference>
<dbReference type="AlphaFoldDB" id="A0A7H1NSJ0"/>
<dbReference type="PIRSF" id="PIRSF001365">
    <property type="entry name" value="DHDPS"/>
    <property type="match status" value="1"/>
</dbReference>
<dbReference type="Pfam" id="PF00701">
    <property type="entry name" value="DHDPS"/>
    <property type="match status" value="1"/>
</dbReference>
<evidence type="ECO:0000256" key="4">
    <source>
        <dbReference type="ARBA" id="ARBA00012086"/>
    </source>
</evidence>
<dbReference type="CDD" id="cd00950">
    <property type="entry name" value="DHDPS"/>
    <property type="match status" value="1"/>
</dbReference>
<dbReference type="Proteomes" id="UP000516349">
    <property type="component" value="Chromosome"/>
</dbReference>
<keyword evidence="10 12" id="KW-0704">Schiff base</keyword>
<comment type="subunit">
    <text evidence="12">Homotetramer; dimer of dimers.</text>
</comment>
<comment type="subcellular location">
    <subcellularLocation>
        <location evidence="12">Cytoplasm</location>
    </subcellularLocation>
</comment>
<dbReference type="Gene3D" id="3.20.20.70">
    <property type="entry name" value="Aldolase class I"/>
    <property type="match status" value="1"/>
</dbReference>
<evidence type="ECO:0000256" key="2">
    <source>
        <dbReference type="ARBA" id="ARBA00005120"/>
    </source>
</evidence>
<dbReference type="EC" id="4.3.3.7" evidence="4 12"/>
<keyword evidence="9 12" id="KW-0456">Lyase</keyword>
<dbReference type="InterPro" id="IPR002220">
    <property type="entry name" value="DapA-like"/>
</dbReference>
<evidence type="ECO:0000256" key="14">
    <source>
        <dbReference type="PIRSR" id="PIRSR001365-1"/>
    </source>
</evidence>
<feature type="binding site" evidence="12 15">
    <location>
        <position position="207"/>
    </location>
    <ligand>
        <name>pyruvate</name>
        <dbReference type="ChEBI" id="CHEBI:15361"/>
    </ligand>
</feature>
<keyword evidence="8 12" id="KW-0457">Lysine biosynthesis</keyword>
<dbReference type="GO" id="GO:0009089">
    <property type="term" value="P:lysine biosynthetic process via diaminopimelate"/>
    <property type="evidence" value="ECO:0007669"/>
    <property type="project" value="UniProtKB-UniRule"/>
</dbReference>
<evidence type="ECO:0000256" key="1">
    <source>
        <dbReference type="ARBA" id="ARBA00003294"/>
    </source>
</evidence>
<evidence type="ECO:0000313" key="16">
    <source>
        <dbReference type="EMBL" id="QNT78750.1"/>
    </source>
</evidence>
<dbReference type="GO" id="GO:0008840">
    <property type="term" value="F:4-hydroxy-tetrahydrodipicolinate synthase activity"/>
    <property type="evidence" value="ECO:0007669"/>
    <property type="project" value="UniProtKB-UniRule"/>
</dbReference>
<keyword evidence="7 12" id="KW-0220">Diaminopimelate biosynthesis</keyword>
<dbReference type="SMART" id="SM01130">
    <property type="entry name" value="DHDPS"/>
    <property type="match status" value="1"/>
</dbReference>
<evidence type="ECO:0000256" key="7">
    <source>
        <dbReference type="ARBA" id="ARBA00022915"/>
    </source>
</evidence>
<organism evidence="16 17">
    <name type="scientific">Entomobacter blattae</name>
    <dbReference type="NCBI Taxonomy" id="2762277"/>
    <lineage>
        <taxon>Bacteria</taxon>
        <taxon>Pseudomonadati</taxon>
        <taxon>Pseudomonadota</taxon>
        <taxon>Alphaproteobacteria</taxon>
        <taxon>Acetobacterales</taxon>
        <taxon>Acetobacteraceae</taxon>
        <taxon>Entomobacter</taxon>
    </lineage>
</organism>
<evidence type="ECO:0000256" key="5">
    <source>
        <dbReference type="ARBA" id="ARBA00022490"/>
    </source>
</evidence>
<dbReference type="UniPathway" id="UPA00034">
    <property type="reaction ID" value="UER00017"/>
</dbReference>
<dbReference type="GO" id="GO:0019877">
    <property type="term" value="P:diaminopimelate biosynthetic process"/>
    <property type="evidence" value="ECO:0007669"/>
    <property type="project" value="UniProtKB-UniRule"/>
</dbReference>
<evidence type="ECO:0000313" key="17">
    <source>
        <dbReference type="Proteomes" id="UP000516349"/>
    </source>
</evidence>
<dbReference type="RefSeq" id="WP_203412985.1">
    <property type="nucleotide sequence ID" value="NZ_CP060244.1"/>
</dbReference>
<comment type="catalytic activity">
    <reaction evidence="11 12">
        <text>L-aspartate 4-semialdehyde + pyruvate = (2S,4S)-4-hydroxy-2,3,4,5-tetrahydrodipicolinate + H2O + H(+)</text>
        <dbReference type="Rhea" id="RHEA:34171"/>
        <dbReference type="ChEBI" id="CHEBI:15361"/>
        <dbReference type="ChEBI" id="CHEBI:15377"/>
        <dbReference type="ChEBI" id="CHEBI:15378"/>
        <dbReference type="ChEBI" id="CHEBI:67139"/>
        <dbReference type="ChEBI" id="CHEBI:537519"/>
        <dbReference type="EC" id="4.3.3.7"/>
    </reaction>
</comment>
<dbReference type="InterPro" id="IPR020625">
    <property type="entry name" value="Schiff_base-form_aldolases_AS"/>
</dbReference>
<evidence type="ECO:0000256" key="12">
    <source>
        <dbReference type="HAMAP-Rule" id="MF_00418"/>
    </source>
</evidence>
<sequence length="296" mass="31509">MGQTRFSGSMTALITPMKKDGSVDKQAFESLVDWQIQEGTSALIPVGTTGESPTLTHQEHRDVVEIAVKVASGRVPIIAGAGSNSTAEAVEMARHAQKAGADAVLVVTPYYNKPTQEGLYLHFTSVADNIDLPLFVYNIPGRSVIDLSVQTLARLAQHRNIIGVKDATANLLRPLQVKHAVGNDFIQLSGEDGTAVSFLAAGGVGCISVTANIAPALCARIQKLWTSGQTQEAINLQDRLFPLHDALFCESNPAPIKYAASLIGKSTEHCRLPLAPLSAESKKKVEEALHKVGGIL</sequence>
<comment type="function">
    <text evidence="1 12">Catalyzes the condensation of (S)-aspartate-beta-semialdehyde [(S)-ASA] and pyruvate to 4-hydroxy-tetrahydrodipicolinate (HTPA).</text>
</comment>
<dbReference type="InterPro" id="IPR005263">
    <property type="entry name" value="DapA"/>
</dbReference>
<comment type="pathway">
    <text evidence="2 12">Amino-acid biosynthesis; L-lysine biosynthesis via DAP pathway; (S)-tetrahydrodipicolinate from L-aspartate: step 3/4.</text>
</comment>
<dbReference type="KEGG" id="ebla:JGUZn3_15270"/>